<name>A0A2T1KHR8_9GAMM</name>
<keyword evidence="2" id="KW-1185">Reference proteome</keyword>
<proteinExistence type="predicted"/>
<evidence type="ECO:0000313" key="2">
    <source>
        <dbReference type="Proteomes" id="UP000239866"/>
    </source>
</evidence>
<reference evidence="1 2" key="1">
    <citation type="submission" date="2018-03" db="EMBL/GenBank/DDBJ databases">
        <title>Marinobacter brunus sp. nov., a marine bacterium of Gamma-proteobacteria isolated from the surface seawater of the South China Sea.</title>
        <authorList>
            <person name="Cheng H."/>
            <person name="Wu Y.-H."/>
            <person name="Xamxidin M."/>
            <person name="Xu X.-W."/>
        </authorList>
    </citation>
    <scope>NUCLEOTIDE SEQUENCE [LARGE SCALE GENOMIC DNA]</scope>
    <source>
        <strain evidence="1 2">NH169-3</strain>
    </source>
</reference>
<sequence length="130" mass="14506">MSNSPLEPFLEMDGEERYDYFLDAVAEERDIWILINPEQQFLKIVSDEDGLAYLPVWPTEALAEAYADGDAGLSAKAVSLPDFFKKWVPGLSRDGIEVGVFPCPQSDLWITSPEELKSDLQEAMAGPGFF</sequence>
<organism evidence="1 2">
    <name type="scientific">Marinobacter fuscus</name>
    <dbReference type="NCBI Taxonomy" id="2109942"/>
    <lineage>
        <taxon>Bacteria</taxon>
        <taxon>Pseudomonadati</taxon>
        <taxon>Pseudomonadota</taxon>
        <taxon>Gammaproteobacteria</taxon>
        <taxon>Pseudomonadales</taxon>
        <taxon>Marinobacteraceae</taxon>
        <taxon>Marinobacter</taxon>
    </lineage>
</organism>
<dbReference type="InterPro" id="IPR021284">
    <property type="entry name" value="DUF2750"/>
</dbReference>
<dbReference type="RefSeq" id="WP_106762005.1">
    <property type="nucleotide sequence ID" value="NZ_PXNP01000030.1"/>
</dbReference>
<dbReference type="Proteomes" id="UP000239866">
    <property type="component" value="Unassembled WGS sequence"/>
</dbReference>
<dbReference type="AlphaFoldDB" id="A0A2T1KHR8"/>
<gene>
    <name evidence="1" type="ORF">C7H09_07720</name>
</gene>
<dbReference type="OrthoDB" id="2936081at2"/>
<protein>
    <submittedName>
        <fullName evidence="1">DUF2750 domain-containing protein</fullName>
    </submittedName>
</protein>
<evidence type="ECO:0000313" key="1">
    <source>
        <dbReference type="EMBL" id="PSF09706.1"/>
    </source>
</evidence>
<dbReference type="EMBL" id="PXNP01000030">
    <property type="protein sequence ID" value="PSF09706.1"/>
    <property type="molecule type" value="Genomic_DNA"/>
</dbReference>
<accession>A0A2T1KHR8</accession>
<dbReference type="Pfam" id="PF11042">
    <property type="entry name" value="DUF2750"/>
    <property type="match status" value="1"/>
</dbReference>
<comment type="caution">
    <text evidence="1">The sequence shown here is derived from an EMBL/GenBank/DDBJ whole genome shotgun (WGS) entry which is preliminary data.</text>
</comment>